<dbReference type="CDD" id="cd04196">
    <property type="entry name" value="GT_2_like_d"/>
    <property type="match status" value="1"/>
</dbReference>
<comment type="caution">
    <text evidence="2">The sequence shown here is derived from an EMBL/GenBank/DDBJ whole genome shotgun (WGS) entry which is preliminary data.</text>
</comment>
<sequence length="342" mass="39852">MERAKSEQPSFQVGIVLAAYNCDRTYFKQQLESIKLQTFSNWICLITDDGSAPDIQDFIRTEIADDARFIYYVQPQNLGAYHNFESGIEYFSDRPEITHLAFSDQDDIWHPEKLETLLREIESQDALLAHSDLELIDSQGQLLHSSVWDYEKRCPENLNSKLLLLRNSVTGCTVMIRRILIPDLLPFPKQHSSTAWYHDHWMALVASHRGNIAHLRQPLVQYRQHGDNVVGAREFAGTIRVELEEWLAKRGRLTLKSYSIHEALSRAFYQRFYPPQIASKLNPIPENRIDFGWPILQLGVYSVFKGYGARGCALRLWVNKFVLDWLKVKDWFFERVLIFSSK</sequence>
<reference evidence="2" key="3">
    <citation type="submission" date="2020-02" db="EMBL/GenBank/DDBJ databases">
        <authorList>
            <person name="Sarangi A.N."/>
            <person name="Ghosh S."/>
            <person name="Mukherjee M."/>
            <person name="Tripathy S."/>
        </authorList>
    </citation>
    <scope>NUCLEOTIDE SEQUENCE</scope>
    <source>
        <strain evidence="2">BDU141951</strain>
    </source>
</reference>
<gene>
    <name evidence="2" type="ORF">QQ91_018155</name>
</gene>
<evidence type="ECO:0000259" key="1">
    <source>
        <dbReference type="Pfam" id="PF00535"/>
    </source>
</evidence>
<feature type="domain" description="Glycosyltransferase 2-like" evidence="1">
    <location>
        <begin position="15"/>
        <end position="180"/>
    </location>
</feature>
<protein>
    <submittedName>
        <fullName evidence="2">Glycosyltransferase family 2 protein</fullName>
    </submittedName>
</protein>
<dbReference type="Gene3D" id="3.90.550.10">
    <property type="entry name" value="Spore Coat Polysaccharide Biosynthesis Protein SpsA, Chain A"/>
    <property type="match status" value="1"/>
</dbReference>
<dbReference type="InterPro" id="IPR001173">
    <property type="entry name" value="Glyco_trans_2-like"/>
</dbReference>
<dbReference type="InterPro" id="IPR029044">
    <property type="entry name" value="Nucleotide-diphossugar_trans"/>
</dbReference>
<proteinExistence type="predicted"/>
<dbReference type="AlphaFoldDB" id="A0A0C1USC0"/>
<dbReference type="PANTHER" id="PTHR43685">
    <property type="entry name" value="GLYCOSYLTRANSFERASE"/>
    <property type="match status" value="1"/>
</dbReference>
<reference evidence="2" key="2">
    <citation type="journal article" date="2015" name="Genome Announc.">
        <title>Draft Genome Sequence of Filamentous Marine Cyanobacterium Lyngbya confervoides Strain BDU141951.</title>
        <authorList>
            <person name="Chandrababunaidu M.M."/>
            <person name="Sen D."/>
            <person name="Tripathy S."/>
        </authorList>
    </citation>
    <scope>NUCLEOTIDE SEQUENCE</scope>
    <source>
        <strain evidence="2">BDU141951</strain>
    </source>
</reference>
<organism evidence="2">
    <name type="scientific">Lyngbya confervoides BDU141951</name>
    <dbReference type="NCBI Taxonomy" id="1574623"/>
    <lineage>
        <taxon>Bacteria</taxon>
        <taxon>Bacillati</taxon>
        <taxon>Cyanobacteriota</taxon>
        <taxon>Cyanophyceae</taxon>
        <taxon>Oscillatoriophycideae</taxon>
        <taxon>Oscillatoriales</taxon>
        <taxon>Microcoleaceae</taxon>
        <taxon>Lyngbya</taxon>
    </lineage>
</organism>
<reference evidence="2" key="1">
    <citation type="submission" date="2014-11" db="EMBL/GenBank/DDBJ databases">
        <authorList>
            <person name="Malar M.C."/>
            <person name="Sen D."/>
            <person name="Tripathy S."/>
        </authorList>
    </citation>
    <scope>NUCLEOTIDE SEQUENCE</scope>
    <source>
        <strain evidence="2">BDU141951</strain>
    </source>
</reference>
<dbReference type="EMBL" id="JTHE02000003">
    <property type="protein sequence ID" value="NEV69026.1"/>
    <property type="molecule type" value="Genomic_DNA"/>
</dbReference>
<name>A0A0C1USC0_9CYAN</name>
<dbReference type="PANTHER" id="PTHR43685:SF2">
    <property type="entry name" value="GLYCOSYLTRANSFERASE 2-LIKE DOMAIN-CONTAINING PROTEIN"/>
    <property type="match status" value="1"/>
</dbReference>
<dbReference type="InterPro" id="IPR050834">
    <property type="entry name" value="Glycosyltransf_2"/>
</dbReference>
<evidence type="ECO:0000313" key="2">
    <source>
        <dbReference type="EMBL" id="NEV69026.1"/>
    </source>
</evidence>
<dbReference type="SUPFAM" id="SSF53448">
    <property type="entry name" value="Nucleotide-diphospho-sugar transferases"/>
    <property type="match status" value="1"/>
</dbReference>
<accession>A0A0C1USC0</accession>
<dbReference type="Pfam" id="PF00535">
    <property type="entry name" value="Glycos_transf_2"/>
    <property type="match status" value="1"/>
</dbReference>